<evidence type="ECO:0000256" key="1">
    <source>
        <dbReference type="SAM" id="Phobius"/>
    </source>
</evidence>
<proteinExistence type="predicted"/>
<dbReference type="AlphaFoldDB" id="A0A6G3QNE2"/>
<reference evidence="2" key="1">
    <citation type="submission" date="2020-01" db="EMBL/GenBank/DDBJ databases">
        <title>Insect and environment-associated Actinomycetes.</title>
        <authorList>
            <person name="Currrie C."/>
            <person name="Chevrette M."/>
            <person name="Carlson C."/>
            <person name="Stubbendieck R."/>
            <person name="Wendt-Pienkowski E."/>
        </authorList>
    </citation>
    <scope>NUCLEOTIDE SEQUENCE</scope>
    <source>
        <strain evidence="2">SID14436</strain>
    </source>
</reference>
<keyword evidence="1" id="KW-0812">Transmembrane</keyword>
<gene>
    <name evidence="2" type="ORF">G3I53_02755</name>
</gene>
<feature type="transmembrane region" description="Helical" evidence="1">
    <location>
        <begin position="43"/>
        <end position="62"/>
    </location>
</feature>
<organism evidence="2">
    <name type="scientific">Streptomyces sp. SID14436</name>
    <dbReference type="NCBI Taxonomy" id="2706070"/>
    <lineage>
        <taxon>Bacteria</taxon>
        <taxon>Bacillati</taxon>
        <taxon>Actinomycetota</taxon>
        <taxon>Actinomycetes</taxon>
        <taxon>Kitasatosporales</taxon>
        <taxon>Streptomycetaceae</taxon>
        <taxon>Streptomyces</taxon>
    </lineage>
</organism>
<sequence length="116" mass="12538">MNGNPLYHWVALAVTTVLVLPIPVAILTGWTPSWIPVRKRAGMRLRAYGTLCLYGLVLANGLPRVADASLGTVMTWMNVGFGFIAAACVLFFLAERRDAGHRSRGEERPPATDAGS</sequence>
<dbReference type="EMBL" id="JAAGMD010000075">
    <property type="protein sequence ID" value="NEA85009.1"/>
    <property type="molecule type" value="Genomic_DNA"/>
</dbReference>
<evidence type="ECO:0000313" key="2">
    <source>
        <dbReference type="EMBL" id="NEA85009.1"/>
    </source>
</evidence>
<dbReference type="RefSeq" id="WP_164338849.1">
    <property type="nucleotide sequence ID" value="NZ_JAAGMD010000075.1"/>
</dbReference>
<feature type="transmembrane region" description="Helical" evidence="1">
    <location>
        <begin position="74"/>
        <end position="94"/>
    </location>
</feature>
<accession>A0A6G3QNE2</accession>
<keyword evidence="1" id="KW-0472">Membrane</keyword>
<name>A0A6G3QNE2_9ACTN</name>
<keyword evidence="1" id="KW-1133">Transmembrane helix</keyword>
<feature type="transmembrane region" description="Helical" evidence="1">
    <location>
        <begin position="6"/>
        <end position="31"/>
    </location>
</feature>
<protein>
    <submittedName>
        <fullName evidence="2">Uncharacterized protein</fullName>
    </submittedName>
</protein>
<comment type="caution">
    <text evidence="2">The sequence shown here is derived from an EMBL/GenBank/DDBJ whole genome shotgun (WGS) entry which is preliminary data.</text>
</comment>